<protein>
    <recommendedName>
        <fullName evidence="3">DUF5017 domain-containing protein</fullName>
    </recommendedName>
</protein>
<dbReference type="RefSeq" id="WP_060385038.1">
    <property type="nucleotide sequence ID" value="NZ_LRGC01000001.1"/>
</dbReference>
<comment type="caution">
    <text evidence="1">The sequence shown here is derived from an EMBL/GenBank/DDBJ whole genome shotgun (WGS) entry which is preliminary data.</text>
</comment>
<evidence type="ECO:0008006" key="3">
    <source>
        <dbReference type="Google" id="ProtNLM"/>
    </source>
</evidence>
<accession>A0A108TD28</accession>
<evidence type="ECO:0000313" key="1">
    <source>
        <dbReference type="EMBL" id="KWR57755.1"/>
    </source>
</evidence>
<proteinExistence type="predicted"/>
<organism evidence="1 2">
    <name type="scientific">Bacteroides stercoris</name>
    <dbReference type="NCBI Taxonomy" id="46506"/>
    <lineage>
        <taxon>Bacteria</taxon>
        <taxon>Pseudomonadati</taxon>
        <taxon>Bacteroidota</taxon>
        <taxon>Bacteroidia</taxon>
        <taxon>Bacteroidales</taxon>
        <taxon>Bacteroidaceae</taxon>
        <taxon>Bacteroides</taxon>
    </lineage>
</organism>
<dbReference type="STRING" id="46506.AA415_00296"/>
<evidence type="ECO:0000313" key="2">
    <source>
        <dbReference type="Proteomes" id="UP000056419"/>
    </source>
</evidence>
<dbReference type="Proteomes" id="UP000056419">
    <property type="component" value="Unassembled WGS sequence"/>
</dbReference>
<dbReference type="EMBL" id="LRGC01000001">
    <property type="protein sequence ID" value="KWR57755.1"/>
    <property type="molecule type" value="Genomic_DNA"/>
</dbReference>
<sequence>MNKKLIYGLCAASFLMTACDYNEDNFPGFDQEPLTDVVYYEGEFTGKYPTEGYFSLVQGDEESGKATIEKALIEMLEDTYPYCDKGSSAKIKVKVADVMPSQEKEPAYEDAYELSTADYDAMGTGKNEPGEHDNFSYNIDPNDYLPDFCAGKYADKAEGFICKIIYKYYSNRVTTTQAKYYKKGADGWTEEPLIPYDADKKYSLKEPDYVAMGTEAGEPGANDTFVSDEQADACLPIFLQNKYTYVAKEGLTVEVTYKVSGKEKKAIYRYNGSAWEVYNPKASIVVSITERITVMKFDGKEWKLSNLISDIKELSLTNAEYTKLVEWVKENKPEFMSTQNTTSEYYFGADTKNNNINNKYSTWTQYYNVDGYLNDLKDEEIQAIMDERLAKEAFPLILLPDMVNNPDPDISYTVIYKIYGGRGNGNYAMSFYYSKEDNTYTWDEMAPVMQ</sequence>
<keyword evidence="2" id="KW-1185">Reference proteome</keyword>
<dbReference type="AlphaFoldDB" id="A0A108TD28"/>
<reference evidence="1 2" key="1">
    <citation type="journal article" date="2016" name="BMC Genomics">
        <title>Type VI secretion systems of human gut Bacteroidales segregate into three genetic architectures, two of which are contained on mobile genetic elements.</title>
        <authorList>
            <person name="Coyne M.J."/>
            <person name="Roelofs K.G."/>
            <person name="Comstock L.E."/>
        </authorList>
    </citation>
    <scope>NUCLEOTIDE SEQUENCE [LARGE SCALE GENOMIC DNA]</scope>
    <source>
        <strain evidence="1 2">CL09T03C01</strain>
    </source>
</reference>
<name>A0A108TD28_BACSE</name>
<gene>
    <name evidence="1" type="ORF">AA415_00296</name>
</gene>
<dbReference type="PATRIC" id="fig|46506.5.peg.315"/>
<dbReference type="PROSITE" id="PS51257">
    <property type="entry name" value="PROKAR_LIPOPROTEIN"/>
    <property type="match status" value="1"/>
</dbReference>